<organism evidence="1 2">
    <name type="scientific">Xanthomonas arboricola pv. guizotiae</name>
    <dbReference type="NCBI Taxonomy" id="487867"/>
    <lineage>
        <taxon>Bacteria</taxon>
        <taxon>Pseudomonadati</taxon>
        <taxon>Pseudomonadota</taxon>
        <taxon>Gammaproteobacteria</taxon>
        <taxon>Lysobacterales</taxon>
        <taxon>Lysobacteraceae</taxon>
        <taxon>Xanthomonas</taxon>
    </lineage>
</organism>
<feature type="non-terminal residue" evidence="1">
    <location>
        <position position="128"/>
    </location>
</feature>
<gene>
    <name evidence="1" type="ORF">XarbCFBP7409_20810</name>
</gene>
<name>A0A2S6ZMM0_9XANT</name>
<evidence type="ECO:0000313" key="2">
    <source>
        <dbReference type="Proteomes" id="UP000238049"/>
    </source>
</evidence>
<accession>A0A2S6ZMM0</accession>
<comment type="caution">
    <text evidence="1">The sequence shown here is derived from an EMBL/GenBank/DDBJ whole genome shotgun (WGS) entry which is preliminary data.</text>
</comment>
<evidence type="ECO:0000313" key="1">
    <source>
        <dbReference type="EMBL" id="PPT93475.1"/>
    </source>
</evidence>
<reference evidence="1 2" key="1">
    <citation type="submission" date="2016-08" db="EMBL/GenBank/DDBJ databases">
        <title>Evolution of the type three secretion system and type three effector repertoires in Xanthomonas.</title>
        <authorList>
            <person name="Merda D."/>
            <person name="Briand M."/>
            <person name="Bosis E."/>
            <person name="Rousseau C."/>
            <person name="Portier P."/>
            <person name="Jacques M.-A."/>
            <person name="Fischer-Le Saux M."/>
        </authorList>
    </citation>
    <scope>NUCLEOTIDE SEQUENCE [LARGE SCALE GENOMIC DNA]</scope>
    <source>
        <strain evidence="1 2">CFBP 7409</strain>
    </source>
</reference>
<dbReference type="EMBL" id="MDSL01000091">
    <property type="protein sequence ID" value="PPT93475.1"/>
    <property type="molecule type" value="Genomic_DNA"/>
</dbReference>
<protein>
    <submittedName>
        <fullName evidence="1">Uncharacterized protein</fullName>
    </submittedName>
</protein>
<sequence length="128" mass="13922">MAQLDQWMAQIDLAIDAIPASRSLAISDMARSGLGLYDSRNRAGIRGLDGFERQQVLYGLEYRLVVIQTALVASSHHDVVSALSINVLKADTCGVVIATDDREHAANIARLGILEDRGAYLVEVVPFQ</sequence>
<dbReference type="Proteomes" id="UP000238049">
    <property type="component" value="Unassembled WGS sequence"/>
</dbReference>
<dbReference type="AlphaFoldDB" id="A0A2S6ZMM0"/>
<proteinExistence type="predicted"/>